<keyword evidence="3" id="KW-1185">Reference proteome</keyword>
<accession>A0AAJ5NIS7</accession>
<evidence type="ECO:0000313" key="3">
    <source>
        <dbReference type="Proteomes" id="UP000268684"/>
    </source>
</evidence>
<organism evidence="2 3">
    <name type="scientific">Burkholderia stabilis</name>
    <dbReference type="NCBI Taxonomy" id="95485"/>
    <lineage>
        <taxon>Bacteria</taxon>
        <taxon>Pseudomonadati</taxon>
        <taxon>Pseudomonadota</taxon>
        <taxon>Betaproteobacteria</taxon>
        <taxon>Burkholderiales</taxon>
        <taxon>Burkholderiaceae</taxon>
        <taxon>Burkholderia</taxon>
        <taxon>Burkholderia cepacia complex</taxon>
    </lineage>
</organism>
<dbReference type="Proteomes" id="UP000268684">
    <property type="component" value="Chromosome III"/>
</dbReference>
<feature type="region of interest" description="Disordered" evidence="1">
    <location>
        <begin position="1"/>
        <end position="31"/>
    </location>
</feature>
<gene>
    <name evidence="2" type="ORF">BSTAB16_6985</name>
</gene>
<proteinExistence type="predicted"/>
<reference evidence="2 3" key="1">
    <citation type="submission" date="2017-11" db="EMBL/GenBank/DDBJ databases">
        <authorList>
            <person name="Seth-Smith MB H."/>
        </authorList>
    </citation>
    <scope>NUCLEOTIDE SEQUENCE [LARGE SCALE GENOMIC DNA]</scope>
    <source>
        <strain evidence="2">E</strain>
    </source>
</reference>
<evidence type="ECO:0000313" key="2">
    <source>
        <dbReference type="EMBL" id="VBB16778.1"/>
    </source>
</evidence>
<dbReference type="GeneID" id="71059385"/>
<evidence type="ECO:0000256" key="1">
    <source>
        <dbReference type="SAM" id="MobiDB-lite"/>
    </source>
</evidence>
<name>A0AAJ5NIS7_9BURK</name>
<protein>
    <recommendedName>
        <fullName evidence="4">F-box domain-containing protein</fullName>
    </recommendedName>
</protein>
<evidence type="ECO:0008006" key="4">
    <source>
        <dbReference type="Google" id="ProtNLM"/>
    </source>
</evidence>
<dbReference type="EMBL" id="LR025744">
    <property type="protein sequence ID" value="VBB16778.1"/>
    <property type="molecule type" value="Genomic_DNA"/>
</dbReference>
<dbReference type="AlphaFoldDB" id="A0AAJ5NIS7"/>
<dbReference type="RefSeq" id="WP_163013065.1">
    <property type="nucleotide sequence ID" value="NZ_CBCORX010000002.1"/>
</dbReference>
<sequence>MTKPVSGVAATPASPEIAAEQPIASDTANSPPTSNLGLLANLPTEIVRKIGQAVDPRSAIALAGVSQYFRAGLSNEREAATISERDAKRVKTAEDFQATLERIQQLPASLQGAPLAALGKRIRFLPEADRTAQFDKACETTEKLPAEHHGVPLGEIVRNIAYLPEADRTARFDRIFAAAENLPAEHRGASMAGLGRNIYFLPDADLEVRFGRLQQALAPAGGS</sequence>